<evidence type="ECO:0000313" key="11">
    <source>
        <dbReference type="EMBL" id="OGH01572.1"/>
    </source>
</evidence>
<evidence type="ECO:0000256" key="1">
    <source>
        <dbReference type="ARBA" id="ARBA00000085"/>
    </source>
</evidence>
<dbReference type="PRINTS" id="PR00344">
    <property type="entry name" value="BCTRLSENSOR"/>
</dbReference>
<dbReference type="InterPro" id="IPR036097">
    <property type="entry name" value="HisK_dim/P_sf"/>
</dbReference>
<dbReference type="CDD" id="cd14014">
    <property type="entry name" value="STKc_PknB_like"/>
    <property type="match status" value="1"/>
</dbReference>
<evidence type="ECO:0000259" key="9">
    <source>
        <dbReference type="PROSITE" id="PS50110"/>
    </source>
</evidence>
<dbReference type="InterPro" id="IPR035965">
    <property type="entry name" value="PAS-like_dom_sf"/>
</dbReference>
<dbReference type="CDD" id="cd17574">
    <property type="entry name" value="REC_OmpR"/>
    <property type="match status" value="1"/>
</dbReference>
<dbReference type="EMBL" id="MFNF01000032">
    <property type="protein sequence ID" value="OGH01572.1"/>
    <property type="molecule type" value="Genomic_DNA"/>
</dbReference>
<evidence type="ECO:0000256" key="2">
    <source>
        <dbReference type="ARBA" id="ARBA00012438"/>
    </source>
</evidence>
<dbReference type="PROSITE" id="PS50011">
    <property type="entry name" value="PROTEIN_KINASE_DOM"/>
    <property type="match status" value="1"/>
</dbReference>
<dbReference type="CDD" id="cd22890">
    <property type="entry name" value="ChiS-DBD"/>
    <property type="match status" value="1"/>
</dbReference>
<dbReference type="Gene3D" id="3.30.565.10">
    <property type="entry name" value="Histidine kinase-like ATPase, C-terminal domain"/>
    <property type="match status" value="1"/>
</dbReference>
<dbReference type="SUPFAM" id="SSF55874">
    <property type="entry name" value="ATPase domain of HSP90 chaperone/DNA topoisomerase II/histidine kinase"/>
    <property type="match status" value="1"/>
</dbReference>
<dbReference type="InterPro" id="IPR003018">
    <property type="entry name" value="GAF"/>
</dbReference>
<dbReference type="SMART" id="SM00388">
    <property type="entry name" value="HisKA"/>
    <property type="match status" value="1"/>
</dbReference>
<dbReference type="InterPro" id="IPR029016">
    <property type="entry name" value="GAF-like_dom_sf"/>
</dbReference>
<dbReference type="InterPro" id="IPR005467">
    <property type="entry name" value="His_kinase_dom"/>
</dbReference>
<dbReference type="Pfam" id="PF01590">
    <property type="entry name" value="GAF"/>
    <property type="match status" value="1"/>
</dbReference>
<protein>
    <recommendedName>
        <fullName evidence="2">histidine kinase</fullName>
        <ecNumber evidence="2">2.7.13.3</ecNumber>
    </recommendedName>
</protein>
<keyword evidence="4" id="KW-0808">Transferase</keyword>
<feature type="domain" description="Histidine kinase" evidence="8">
    <location>
        <begin position="1398"/>
        <end position="1612"/>
    </location>
</feature>
<dbReference type="InterPro" id="IPR003594">
    <property type="entry name" value="HATPase_dom"/>
</dbReference>
<dbReference type="Pfam" id="PF00072">
    <property type="entry name" value="Response_reg"/>
    <property type="match status" value="1"/>
</dbReference>
<dbReference type="PROSITE" id="PS50109">
    <property type="entry name" value="HIS_KIN"/>
    <property type="match status" value="1"/>
</dbReference>
<evidence type="ECO:0000256" key="5">
    <source>
        <dbReference type="ARBA" id="ARBA00022777"/>
    </source>
</evidence>
<dbReference type="SUPFAM" id="SSF52172">
    <property type="entry name" value="CheY-like"/>
    <property type="match status" value="1"/>
</dbReference>
<feature type="domain" description="PAS" evidence="10">
    <location>
        <begin position="1793"/>
        <end position="1846"/>
    </location>
</feature>
<sequence length="2053" mass="227009">MGKPVAEREYQVIEELHHGFRFQVLRAKEVASGQTVILKQVKDTNPDAALLATLRTEFSLSARFNDARLVSYQRIESVNGRLSLVSDDFGGTDLKRLYHNQPLEPEDFLWIAKQAALGLQSLHRQKVFYRNLEPAHLVFNPTTGVLRLVDLSRAIDLKHLLLPIEPPGLMDSGFNYIAPEQTELLQRPVDCRSDLYALGVVFYELLAGTSPFQGQEPIEILHSKVANPPVRLAKRRPKVGTVISELVAKLMEIDPDRRYQSAEGLIADLDRLAQGEQVFELGLSDGPVELHFSHKLFGRKPQSKELEQKLAGLAQGESGVVLLQGESGMGKTLFGESLEAPTKALGGKWLPVSFASKGEAAEPGVWSALFSGFLQELYLEPPGNLERWRQELLRELGSHGPLMVGYLPQLEPILGLTAGLGQGQLKGGLLGLLRCLLGQNKPVVLFFDDCHLAQERDWEMVEALLAEALPGLGVLLSGPKGFEAKFKLPVLENALVVELAPLTLSQVTSYVAESLSVTAEPEVLPLAELLFQKTRGNPLFLQQTMQTLWEKGWLWSEPGHGWSWDLGQAEGLAEHPSVLSLLVSRTRELEPESRKLLQFASVLGLSWGIEELSLFSLIPIRKIPGLLAQAERLGLVGSQGVDYRFLYPAVQKSLYQELPSRLAAEIHRNIASTLQYRYPDFASTPLLYKVAGHLNRGRERVAPGSERVLAAKINLEAGKKACQAGLNEQGLEFLEAGLEWLGTEALEGSNPILFDLSWNLVSTLLVLGQDYKGKKALEQMGQTSSGLELAQVMLLQMKLKAQRGEPAALAKDLVQGLGALGLEFPLAAETPQPLTGDRPAEIKLAIALLYGALLPLLEAPSPWAAQIALWLVELCPEVEEGEPWVIGLMVCAASFAVRGQPKKASQLADQALERAEASHDPRLIGRAETVWQGLVRPYLEPFSHCARDLWPLVEEALKDNDLPWAVRGLVWRLDLSWEQAQGPFRGKSDLEQATRMGHFVAKHLPAGFEEGYLGAGPNGDAFRAALFEALRALMTGEMDRFLERLEQAQALRPDLLPAPYEAMLFYLNGRRGLYQGGSDNPLVAQSLALLEDLKELTPLNFSAPYLALRAQAAAMEEDKGRAGVWLDEAQESADQSGQLVYEILSLEFHGQMAAEDHRPHKARALLSATIQEALRWGPVFKLEALKAEFSHRFPDHPLPGFGAQRAAYLPSLSGPTSLLGAFGTLAAEAEPQKLLPKVLKIILEQTGAEKGSILFCDQEQLVLAADLCSVEGKLEPQLGQQNPYSTGVARYVHRTGVDVILEDALARGPFAQEEYILAHKVRSVLCCAFKNQGVITGVLYLENNRAQGAFGQVRIDPLRQILSQARIAWENAKLYQTQSQLVEQLKDMDRLKDEFLANTSHELRTPLAGIIGLAEMILSEEPKGQNKEQLKLIVQSGKRLTNLINDILDFSLIREKRLRLNLGPVHLASLTENLLTLCRPLVGSRAVKLVNLVPTDLEALAADEGRLQQVLYNLLGNAIKFTPQGTVEVSAKVQGGKAAVTVKDTGIGIEPERLGDIFGLFERPGHQQQQLGGTGLGLALTGKLVQLHGGEIWAESKLGQGSLFTFTLPVHKSPAKPQKTLPQVLQELPSEDLALVSPPHPEGQVLVVEDDPILLKTLCHYLIRANYRCVTAMDGKEALEILELEPKIDLVLLDLMLPELNGFEVCHRIRQSRGRADLPVILLTARAGTEDVVTGFRMGANDYLVKPVQTEEMLARVRSQMEVKKSLERQRQNRRLSQEIERRKTAEHKLQTRQRGLLRFFDKLESAILALDPDKRVTLTNRRAEELLGVGGRRYAGKGLIEVSSPLGTKVEEMLAKGLDSARFEWHTPGAGKADWQMALQPLGEKEGWMVQLSLAEGGATLAALPALSDLGEVLVQGEGEKLLREVRNLPSRFDSVELAETDDQELDGVHKDMVELMLMGLRYWTQTTGKSKVELADESGIWNATVDANGTYRTRTLDRYLKYANFPQKPRWRDILQTVYYVLQQCPNLAPGLRKELEERVARLEDRLSFKG</sequence>
<dbReference type="GO" id="GO:0005524">
    <property type="term" value="F:ATP binding"/>
    <property type="evidence" value="ECO:0007669"/>
    <property type="project" value="InterPro"/>
</dbReference>
<dbReference type="GO" id="GO:0005886">
    <property type="term" value="C:plasma membrane"/>
    <property type="evidence" value="ECO:0007669"/>
    <property type="project" value="TreeGrafter"/>
</dbReference>
<dbReference type="SUPFAM" id="SSF55781">
    <property type="entry name" value="GAF domain-like"/>
    <property type="match status" value="1"/>
</dbReference>
<dbReference type="PANTHER" id="PTHR43047">
    <property type="entry name" value="TWO-COMPONENT HISTIDINE PROTEIN KINASE"/>
    <property type="match status" value="1"/>
</dbReference>
<evidence type="ECO:0000259" key="10">
    <source>
        <dbReference type="PROSITE" id="PS50112"/>
    </source>
</evidence>
<dbReference type="CDD" id="cd00082">
    <property type="entry name" value="HisKA"/>
    <property type="match status" value="1"/>
</dbReference>
<feature type="domain" description="Response regulatory" evidence="9">
    <location>
        <begin position="1644"/>
        <end position="1761"/>
    </location>
</feature>
<dbReference type="InterPro" id="IPR001789">
    <property type="entry name" value="Sig_transdc_resp-reg_receiver"/>
</dbReference>
<proteinExistence type="predicted"/>
<dbReference type="Gene3D" id="3.30.450.40">
    <property type="match status" value="1"/>
</dbReference>
<reference evidence="11 12" key="1">
    <citation type="journal article" date="2016" name="Nat. Commun.">
        <title>Thousands of microbial genomes shed light on interconnected biogeochemical processes in an aquifer system.</title>
        <authorList>
            <person name="Anantharaman K."/>
            <person name="Brown C.T."/>
            <person name="Hug L.A."/>
            <person name="Sharon I."/>
            <person name="Castelle C.J."/>
            <person name="Probst A.J."/>
            <person name="Thomas B.C."/>
            <person name="Singh A."/>
            <person name="Wilkins M.J."/>
            <person name="Karaoz U."/>
            <person name="Brodie E.L."/>
            <person name="Williams K.H."/>
            <person name="Hubbard S.S."/>
            <person name="Banfield J.F."/>
        </authorList>
    </citation>
    <scope>NUCLEOTIDE SEQUENCE [LARGE SCALE GENOMIC DNA]</scope>
</reference>
<dbReference type="PANTHER" id="PTHR43047:SF72">
    <property type="entry name" value="OSMOSENSING HISTIDINE PROTEIN KINASE SLN1"/>
    <property type="match status" value="1"/>
</dbReference>
<name>A0A1F6GTS4_9PROT</name>
<evidence type="ECO:0000259" key="8">
    <source>
        <dbReference type="PROSITE" id="PS50109"/>
    </source>
</evidence>
<dbReference type="GO" id="GO:0009927">
    <property type="term" value="F:histidine phosphotransfer kinase activity"/>
    <property type="evidence" value="ECO:0007669"/>
    <property type="project" value="TreeGrafter"/>
</dbReference>
<dbReference type="Gene3D" id="1.10.287.130">
    <property type="match status" value="1"/>
</dbReference>
<dbReference type="InterPro" id="IPR041664">
    <property type="entry name" value="AAA_16"/>
</dbReference>
<gene>
    <name evidence="11" type="ORF">A2557_04025</name>
</gene>
<evidence type="ECO:0000256" key="6">
    <source>
        <dbReference type="PROSITE-ProRule" id="PRU00169"/>
    </source>
</evidence>
<dbReference type="SUPFAM" id="SSF52540">
    <property type="entry name" value="P-loop containing nucleoside triphosphate hydrolases"/>
    <property type="match status" value="1"/>
</dbReference>
<dbReference type="GO" id="GO:0000155">
    <property type="term" value="F:phosphorelay sensor kinase activity"/>
    <property type="evidence" value="ECO:0007669"/>
    <property type="project" value="InterPro"/>
</dbReference>
<dbReference type="SMART" id="SM00448">
    <property type="entry name" value="REC"/>
    <property type="match status" value="1"/>
</dbReference>
<dbReference type="Proteomes" id="UP000177583">
    <property type="component" value="Unassembled WGS sequence"/>
</dbReference>
<keyword evidence="5" id="KW-0418">Kinase</keyword>
<dbReference type="SUPFAM" id="SSF55785">
    <property type="entry name" value="PYP-like sensor domain (PAS domain)"/>
    <property type="match status" value="1"/>
</dbReference>
<comment type="caution">
    <text evidence="11">The sequence shown here is derived from an EMBL/GenBank/DDBJ whole genome shotgun (WGS) entry which is preliminary data.</text>
</comment>
<dbReference type="Pfam" id="PF00512">
    <property type="entry name" value="HisKA"/>
    <property type="match status" value="1"/>
</dbReference>
<dbReference type="InterPro" id="IPR000719">
    <property type="entry name" value="Prot_kinase_dom"/>
</dbReference>
<organism evidence="11 12">
    <name type="scientific">Candidatus Lambdaproteobacteria bacterium RIFOXYD2_FULL_56_26</name>
    <dbReference type="NCBI Taxonomy" id="1817773"/>
    <lineage>
        <taxon>Bacteria</taxon>
        <taxon>Pseudomonadati</taxon>
        <taxon>Pseudomonadota</taxon>
        <taxon>Candidatus Lambdaproteobacteria</taxon>
    </lineage>
</organism>
<dbReference type="InterPro" id="IPR011009">
    <property type="entry name" value="Kinase-like_dom_sf"/>
</dbReference>
<dbReference type="SUPFAM" id="SSF56112">
    <property type="entry name" value="Protein kinase-like (PK-like)"/>
    <property type="match status" value="1"/>
</dbReference>
<feature type="modified residue" description="4-aspartylphosphate" evidence="6">
    <location>
        <position position="1694"/>
    </location>
</feature>
<dbReference type="EC" id="2.7.13.3" evidence="2"/>
<dbReference type="FunFam" id="3.30.565.10:FF:000006">
    <property type="entry name" value="Sensor histidine kinase WalK"/>
    <property type="match status" value="1"/>
</dbReference>
<comment type="catalytic activity">
    <reaction evidence="1">
        <text>ATP + protein L-histidine = ADP + protein N-phospho-L-histidine.</text>
        <dbReference type="EC" id="2.7.13.3"/>
    </reaction>
</comment>
<dbReference type="SMART" id="SM00065">
    <property type="entry name" value="GAF"/>
    <property type="match status" value="1"/>
</dbReference>
<dbReference type="Pfam" id="PF13191">
    <property type="entry name" value="AAA_16"/>
    <property type="match status" value="1"/>
</dbReference>
<dbReference type="InterPro" id="IPR011006">
    <property type="entry name" value="CheY-like_superfamily"/>
</dbReference>
<dbReference type="InterPro" id="IPR036890">
    <property type="entry name" value="HATPase_C_sf"/>
</dbReference>
<evidence type="ECO:0000256" key="4">
    <source>
        <dbReference type="ARBA" id="ARBA00022679"/>
    </source>
</evidence>
<dbReference type="Gene3D" id="3.40.50.2300">
    <property type="match status" value="1"/>
</dbReference>
<dbReference type="SMART" id="SM00220">
    <property type="entry name" value="S_TKc"/>
    <property type="match status" value="1"/>
</dbReference>
<feature type="domain" description="Protein kinase" evidence="7">
    <location>
        <begin position="10"/>
        <end position="279"/>
    </location>
</feature>
<dbReference type="SUPFAM" id="SSF47384">
    <property type="entry name" value="Homodimeric domain of signal transducing histidine kinase"/>
    <property type="match status" value="1"/>
</dbReference>
<dbReference type="PROSITE" id="PS50112">
    <property type="entry name" value="PAS"/>
    <property type="match status" value="1"/>
</dbReference>
<evidence type="ECO:0000313" key="12">
    <source>
        <dbReference type="Proteomes" id="UP000177583"/>
    </source>
</evidence>
<dbReference type="InterPro" id="IPR000014">
    <property type="entry name" value="PAS"/>
</dbReference>
<dbReference type="Gene3D" id="3.30.450.20">
    <property type="entry name" value="PAS domain"/>
    <property type="match status" value="1"/>
</dbReference>
<accession>A0A1F6GTS4</accession>
<keyword evidence="3 6" id="KW-0597">Phosphoprotein</keyword>
<dbReference type="Gene3D" id="1.10.510.10">
    <property type="entry name" value="Transferase(Phosphotransferase) domain 1"/>
    <property type="match status" value="1"/>
</dbReference>
<dbReference type="InterPro" id="IPR027417">
    <property type="entry name" value="P-loop_NTPase"/>
</dbReference>
<dbReference type="InterPro" id="IPR003661">
    <property type="entry name" value="HisK_dim/P_dom"/>
</dbReference>
<dbReference type="Pfam" id="PF00069">
    <property type="entry name" value="Pkinase"/>
    <property type="match status" value="1"/>
</dbReference>
<evidence type="ECO:0000259" key="7">
    <source>
        <dbReference type="PROSITE" id="PS50011"/>
    </source>
</evidence>
<evidence type="ECO:0000256" key="3">
    <source>
        <dbReference type="ARBA" id="ARBA00022553"/>
    </source>
</evidence>
<dbReference type="Pfam" id="PF02518">
    <property type="entry name" value="HATPase_c"/>
    <property type="match status" value="1"/>
</dbReference>
<dbReference type="SMART" id="SM00387">
    <property type="entry name" value="HATPase_c"/>
    <property type="match status" value="1"/>
</dbReference>
<dbReference type="InterPro" id="IPR004358">
    <property type="entry name" value="Sig_transdc_His_kin-like_C"/>
</dbReference>
<dbReference type="PROSITE" id="PS50110">
    <property type="entry name" value="RESPONSE_REGULATORY"/>
    <property type="match status" value="1"/>
</dbReference>